<organism evidence="2 3">
    <name type="scientific">Starkeya nomas</name>
    <dbReference type="NCBI Taxonomy" id="2666134"/>
    <lineage>
        <taxon>Bacteria</taxon>
        <taxon>Pseudomonadati</taxon>
        <taxon>Pseudomonadota</taxon>
        <taxon>Alphaproteobacteria</taxon>
        <taxon>Hyphomicrobiales</taxon>
        <taxon>Xanthobacteraceae</taxon>
        <taxon>Starkeya</taxon>
    </lineage>
</organism>
<dbReference type="Proteomes" id="UP000433050">
    <property type="component" value="Unassembled WGS sequence"/>
</dbReference>
<keyword evidence="3" id="KW-1185">Reference proteome</keyword>
<evidence type="ECO:0000256" key="1">
    <source>
        <dbReference type="SAM" id="MobiDB-lite"/>
    </source>
</evidence>
<evidence type="ECO:0000313" key="3">
    <source>
        <dbReference type="Proteomes" id="UP000433050"/>
    </source>
</evidence>
<proteinExistence type="predicted"/>
<accession>A0A5S9R6L2</accession>
<gene>
    <name evidence="2" type="ORF">STARVERO_04549</name>
</gene>
<dbReference type="EMBL" id="CACSAS010000039">
    <property type="protein sequence ID" value="CAA0129850.1"/>
    <property type="molecule type" value="Genomic_DNA"/>
</dbReference>
<feature type="region of interest" description="Disordered" evidence="1">
    <location>
        <begin position="1"/>
        <end position="81"/>
    </location>
</feature>
<protein>
    <submittedName>
        <fullName evidence="2">Uncharacterized protein</fullName>
    </submittedName>
</protein>
<dbReference type="AlphaFoldDB" id="A0A5S9R6L2"/>
<evidence type="ECO:0000313" key="2">
    <source>
        <dbReference type="EMBL" id="CAA0129850.1"/>
    </source>
</evidence>
<reference evidence="2 3" key="1">
    <citation type="submission" date="2019-12" db="EMBL/GenBank/DDBJ databases">
        <authorList>
            <person name="Reyes-Prieto M."/>
        </authorList>
    </citation>
    <scope>NUCLEOTIDE SEQUENCE [LARGE SCALE GENOMIC DNA]</scope>
    <source>
        <strain evidence="2">HF14-78462</strain>
    </source>
</reference>
<sequence length="81" mass="8509">MQSAINGHDFGQSGRFGFSTGQQDMSSAMSDIDRAEAACTTAPLADTANGPAMSPKTARIGSNLRSQMPTLIGFRMPQASR</sequence>
<name>A0A5S9R6L2_9HYPH</name>
<feature type="compositionally biased region" description="Polar residues" evidence="1">
    <location>
        <begin position="19"/>
        <end position="29"/>
    </location>
</feature>